<dbReference type="SUPFAM" id="SSF109998">
    <property type="entry name" value="Triger factor/SurA peptide-binding domain-like"/>
    <property type="match status" value="1"/>
</dbReference>
<proteinExistence type="predicted"/>
<protein>
    <recommendedName>
        <fullName evidence="2">peptidylprolyl isomerase</fullName>
        <ecNumber evidence="2">5.2.1.8</ecNumber>
    </recommendedName>
</protein>
<dbReference type="Pfam" id="PF00639">
    <property type="entry name" value="Rotamase"/>
    <property type="match status" value="1"/>
</dbReference>
<dbReference type="InterPro" id="IPR000297">
    <property type="entry name" value="PPIase_PpiC"/>
</dbReference>
<dbReference type="GO" id="GO:0003755">
    <property type="term" value="F:peptidyl-prolyl cis-trans isomerase activity"/>
    <property type="evidence" value="ECO:0007669"/>
    <property type="project" value="UniProtKB-KW"/>
</dbReference>
<accession>A0A0F9I3Y4</accession>
<comment type="caution">
    <text evidence="7">The sequence shown here is derived from an EMBL/GenBank/DDBJ whole genome shotgun (WGS) entry which is preliminary data.</text>
</comment>
<organism evidence="7">
    <name type="scientific">marine sediment metagenome</name>
    <dbReference type="NCBI Taxonomy" id="412755"/>
    <lineage>
        <taxon>unclassified sequences</taxon>
        <taxon>metagenomes</taxon>
        <taxon>ecological metagenomes</taxon>
    </lineage>
</organism>
<evidence type="ECO:0000256" key="4">
    <source>
        <dbReference type="ARBA" id="ARBA00023110"/>
    </source>
</evidence>
<evidence type="ECO:0000256" key="1">
    <source>
        <dbReference type="ARBA" id="ARBA00000971"/>
    </source>
</evidence>
<sequence>RTTVLVVDGTSITMRYFLKRVHLSGREPLAMLQTLTTEAIIKQAAPKPPYNIAIHEQDIDQFLKDLARGKSDTITESDFKEWYRQQLNESRLSGPEFRDLASTNLLTLRLREYLAERVPTVAEQVHLHMIPVKRLDDAKKVKERLAAGEDFGSLAREVSSEEELKQNGGDMGWFPRGALNPSLTRAAFDELGVGEVSEPLYLNEQTFAIVMVSERVAAREIDEASLQRVKAKALDEWLKKEQQYHKVEFHGFNNGYDTETDAWAKWQLQRMKR</sequence>
<evidence type="ECO:0000256" key="5">
    <source>
        <dbReference type="ARBA" id="ARBA00023235"/>
    </source>
</evidence>
<keyword evidence="5" id="KW-0413">Isomerase</keyword>
<keyword evidence="3" id="KW-0732">Signal</keyword>
<dbReference type="EC" id="5.2.1.8" evidence="2"/>
<gene>
    <name evidence="7" type="ORF">LCGC14_1988050</name>
</gene>
<evidence type="ECO:0000259" key="6">
    <source>
        <dbReference type="PROSITE" id="PS50198"/>
    </source>
</evidence>
<evidence type="ECO:0000313" key="7">
    <source>
        <dbReference type="EMBL" id="KKL82107.1"/>
    </source>
</evidence>
<dbReference type="InterPro" id="IPR027304">
    <property type="entry name" value="Trigger_fact/SurA_dom_sf"/>
</dbReference>
<reference evidence="7" key="1">
    <citation type="journal article" date="2015" name="Nature">
        <title>Complex archaea that bridge the gap between prokaryotes and eukaryotes.</title>
        <authorList>
            <person name="Spang A."/>
            <person name="Saw J.H."/>
            <person name="Jorgensen S.L."/>
            <person name="Zaremba-Niedzwiedzka K."/>
            <person name="Martijn J."/>
            <person name="Lind A.E."/>
            <person name="van Eijk R."/>
            <person name="Schleper C."/>
            <person name="Guy L."/>
            <person name="Ettema T.J."/>
        </authorList>
    </citation>
    <scope>NUCLEOTIDE SEQUENCE</scope>
</reference>
<feature type="non-terminal residue" evidence="7">
    <location>
        <position position="1"/>
    </location>
</feature>
<comment type="catalytic activity">
    <reaction evidence="1">
        <text>[protein]-peptidylproline (omega=180) = [protein]-peptidylproline (omega=0)</text>
        <dbReference type="Rhea" id="RHEA:16237"/>
        <dbReference type="Rhea" id="RHEA-COMP:10747"/>
        <dbReference type="Rhea" id="RHEA-COMP:10748"/>
        <dbReference type="ChEBI" id="CHEBI:83833"/>
        <dbReference type="ChEBI" id="CHEBI:83834"/>
        <dbReference type="EC" id="5.2.1.8"/>
    </reaction>
</comment>
<dbReference type="AlphaFoldDB" id="A0A0F9I3Y4"/>
<dbReference type="PANTHER" id="PTHR47245">
    <property type="entry name" value="PEPTIDYLPROLYL ISOMERASE"/>
    <property type="match status" value="1"/>
</dbReference>
<evidence type="ECO:0000256" key="2">
    <source>
        <dbReference type="ARBA" id="ARBA00013194"/>
    </source>
</evidence>
<dbReference type="InterPro" id="IPR050245">
    <property type="entry name" value="PrsA_foldase"/>
</dbReference>
<keyword evidence="4" id="KW-0697">Rotamase</keyword>
<name>A0A0F9I3Y4_9ZZZZ</name>
<dbReference type="PROSITE" id="PS50198">
    <property type="entry name" value="PPIC_PPIASE_2"/>
    <property type="match status" value="1"/>
</dbReference>
<dbReference type="Gene3D" id="3.10.50.40">
    <property type="match status" value="1"/>
</dbReference>
<dbReference type="InterPro" id="IPR046357">
    <property type="entry name" value="PPIase_dom_sf"/>
</dbReference>
<evidence type="ECO:0000256" key="3">
    <source>
        <dbReference type="ARBA" id="ARBA00022729"/>
    </source>
</evidence>
<dbReference type="SUPFAM" id="SSF54534">
    <property type="entry name" value="FKBP-like"/>
    <property type="match status" value="1"/>
</dbReference>
<dbReference type="PANTHER" id="PTHR47245:SF1">
    <property type="entry name" value="FOLDASE PROTEIN PRSA"/>
    <property type="match status" value="1"/>
</dbReference>
<dbReference type="EMBL" id="LAZR01022363">
    <property type="protein sequence ID" value="KKL82107.1"/>
    <property type="molecule type" value="Genomic_DNA"/>
</dbReference>
<feature type="domain" description="PpiC" evidence="6">
    <location>
        <begin position="122"/>
        <end position="188"/>
    </location>
</feature>